<dbReference type="InterPro" id="IPR050468">
    <property type="entry name" value="Cuticle_Struct_Prot"/>
</dbReference>
<feature type="signal peptide" evidence="3">
    <location>
        <begin position="1"/>
        <end position="17"/>
    </location>
</feature>
<evidence type="ECO:0000256" key="2">
    <source>
        <dbReference type="PROSITE-ProRule" id="PRU00497"/>
    </source>
</evidence>
<evidence type="ECO:0000256" key="1">
    <source>
        <dbReference type="ARBA" id="ARBA00022460"/>
    </source>
</evidence>
<dbReference type="Proteomes" id="UP000719412">
    <property type="component" value="Unassembled WGS sequence"/>
</dbReference>
<dbReference type="Pfam" id="PF00379">
    <property type="entry name" value="Chitin_bind_4"/>
    <property type="match status" value="1"/>
</dbReference>
<evidence type="ECO:0000256" key="3">
    <source>
        <dbReference type="SAM" id="SignalP"/>
    </source>
</evidence>
<dbReference type="PANTHER" id="PTHR10380">
    <property type="entry name" value="CUTICLE PROTEIN"/>
    <property type="match status" value="1"/>
</dbReference>
<sequence>MKFLVPVLAVLVAVVAAKPVDQNVAVTQDTAGNYKLVVNLNGQSRAEQGNADGTVSGSYSYVDANGVLQTVQYTAGPDGFRATGNHLPMAPVDHAVPVSETEEVRSARALHLSLLNKGEPEKLCCVV</sequence>
<organism evidence="4 5">
    <name type="scientific">Tenebrio molitor</name>
    <name type="common">Yellow mealworm beetle</name>
    <dbReference type="NCBI Taxonomy" id="7067"/>
    <lineage>
        <taxon>Eukaryota</taxon>
        <taxon>Metazoa</taxon>
        <taxon>Ecdysozoa</taxon>
        <taxon>Arthropoda</taxon>
        <taxon>Hexapoda</taxon>
        <taxon>Insecta</taxon>
        <taxon>Pterygota</taxon>
        <taxon>Neoptera</taxon>
        <taxon>Endopterygota</taxon>
        <taxon>Coleoptera</taxon>
        <taxon>Polyphaga</taxon>
        <taxon>Cucujiformia</taxon>
        <taxon>Tenebrionidae</taxon>
        <taxon>Tenebrio</taxon>
    </lineage>
</organism>
<dbReference type="PROSITE" id="PS00233">
    <property type="entry name" value="CHIT_BIND_RR_1"/>
    <property type="match status" value="1"/>
</dbReference>
<keyword evidence="1 2" id="KW-0193">Cuticle</keyword>
<dbReference type="AlphaFoldDB" id="A0A8J6L7L4"/>
<dbReference type="GO" id="GO:0008010">
    <property type="term" value="F:structural constituent of chitin-based larval cuticle"/>
    <property type="evidence" value="ECO:0007669"/>
    <property type="project" value="TreeGrafter"/>
</dbReference>
<dbReference type="EMBL" id="JABDTM020027258">
    <property type="protein sequence ID" value="KAH0810800.1"/>
    <property type="molecule type" value="Genomic_DNA"/>
</dbReference>
<accession>A0A8J6L7L4</accession>
<protein>
    <submittedName>
        <fullName evidence="4">Uncharacterized protein</fullName>
    </submittedName>
</protein>
<feature type="chain" id="PRO_5035264664" evidence="3">
    <location>
        <begin position="18"/>
        <end position="127"/>
    </location>
</feature>
<dbReference type="PROSITE" id="PS51155">
    <property type="entry name" value="CHIT_BIND_RR_2"/>
    <property type="match status" value="1"/>
</dbReference>
<name>A0A8J6L7L4_TENMO</name>
<reference evidence="4" key="2">
    <citation type="submission" date="2021-08" db="EMBL/GenBank/DDBJ databases">
        <authorList>
            <person name="Eriksson T."/>
        </authorList>
    </citation>
    <scope>NUCLEOTIDE SEQUENCE</scope>
    <source>
        <strain evidence="4">Stoneville</strain>
        <tissue evidence="4">Whole head</tissue>
    </source>
</reference>
<gene>
    <name evidence="4" type="ORF">GEV33_011992</name>
</gene>
<dbReference type="GO" id="GO:0062129">
    <property type="term" value="C:chitin-based extracellular matrix"/>
    <property type="evidence" value="ECO:0007669"/>
    <property type="project" value="TreeGrafter"/>
</dbReference>
<keyword evidence="3" id="KW-0732">Signal</keyword>
<keyword evidence="5" id="KW-1185">Reference proteome</keyword>
<reference evidence="4" key="1">
    <citation type="journal article" date="2020" name="J Insects Food Feed">
        <title>The yellow mealworm (Tenebrio molitor) genome: a resource for the emerging insects as food and feed industry.</title>
        <authorList>
            <person name="Eriksson T."/>
            <person name="Andere A."/>
            <person name="Kelstrup H."/>
            <person name="Emery V."/>
            <person name="Picard C."/>
        </authorList>
    </citation>
    <scope>NUCLEOTIDE SEQUENCE</scope>
    <source>
        <strain evidence="4">Stoneville</strain>
        <tissue evidence="4">Whole head</tissue>
    </source>
</reference>
<proteinExistence type="predicted"/>
<dbReference type="PANTHER" id="PTHR10380:SF196">
    <property type="entry name" value="CUTICULAR PROTEIN 72EA"/>
    <property type="match status" value="1"/>
</dbReference>
<dbReference type="InterPro" id="IPR031311">
    <property type="entry name" value="CHIT_BIND_RR_consensus"/>
</dbReference>
<dbReference type="InterPro" id="IPR000618">
    <property type="entry name" value="Insect_cuticle"/>
</dbReference>
<evidence type="ECO:0000313" key="5">
    <source>
        <dbReference type="Proteomes" id="UP000719412"/>
    </source>
</evidence>
<evidence type="ECO:0000313" key="4">
    <source>
        <dbReference type="EMBL" id="KAH0810800.1"/>
    </source>
</evidence>
<comment type="caution">
    <text evidence="4">The sequence shown here is derived from an EMBL/GenBank/DDBJ whole genome shotgun (WGS) entry which is preliminary data.</text>
</comment>